<evidence type="ECO:0000313" key="3">
    <source>
        <dbReference type="Proteomes" id="UP000614287"/>
    </source>
</evidence>
<dbReference type="EMBL" id="BMZG01000014">
    <property type="protein sequence ID" value="GHA79196.1"/>
    <property type="molecule type" value="Genomic_DNA"/>
</dbReference>
<dbReference type="RefSeq" id="WP_229809825.1">
    <property type="nucleotide sequence ID" value="NZ_BMZG01000014.1"/>
</dbReference>
<accession>A0A8J3CM11</accession>
<dbReference type="Proteomes" id="UP000614287">
    <property type="component" value="Unassembled WGS sequence"/>
</dbReference>
<protein>
    <submittedName>
        <fullName evidence="2">Uncharacterized protein</fullName>
    </submittedName>
</protein>
<evidence type="ECO:0000256" key="1">
    <source>
        <dbReference type="SAM" id="MobiDB-lite"/>
    </source>
</evidence>
<keyword evidence="3" id="KW-1185">Reference proteome</keyword>
<proteinExistence type="predicted"/>
<name>A0A8J3CM11_9BURK</name>
<feature type="region of interest" description="Disordered" evidence="1">
    <location>
        <begin position="39"/>
        <end position="68"/>
    </location>
</feature>
<organism evidence="2 3">
    <name type="scientific">Formosimonas limnophila</name>
    <dbReference type="NCBI Taxonomy" id="1384487"/>
    <lineage>
        <taxon>Bacteria</taxon>
        <taxon>Pseudomonadati</taxon>
        <taxon>Pseudomonadota</taxon>
        <taxon>Betaproteobacteria</taxon>
        <taxon>Burkholderiales</taxon>
        <taxon>Burkholderiaceae</taxon>
        <taxon>Formosimonas</taxon>
    </lineage>
</organism>
<comment type="caution">
    <text evidence="2">The sequence shown here is derived from an EMBL/GenBank/DDBJ whole genome shotgun (WGS) entry which is preliminary data.</text>
</comment>
<dbReference type="AlphaFoldDB" id="A0A8J3CM11"/>
<reference evidence="2" key="2">
    <citation type="submission" date="2020-09" db="EMBL/GenBank/DDBJ databases">
        <authorList>
            <person name="Sun Q."/>
            <person name="Kim S."/>
        </authorList>
    </citation>
    <scope>NUCLEOTIDE SEQUENCE</scope>
    <source>
        <strain evidence="2">KCTC 32501</strain>
    </source>
</reference>
<gene>
    <name evidence="2" type="ORF">GCM10009007_20300</name>
</gene>
<sequence>MNIKHTDDGFKGKFFVEQDHRELAEMTYVWVGNENSSLTTPKYPMNSEAKAQTSNSSQPPFHSLAKKA</sequence>
<feature type="compositionally biased region" description="Polar residues" evidence="1">
    <location>
        <begin position="49"/>
        <end position="60"/>
    </location>
</feature>
<evidence type="ECO:0000313" key="2">
    <source>
        <dbReference type="EMBL" id="GHA79196.1"/>
    </source>
</evidence>
<reference evidence="2" key="1">
    <citation type="journal article" date="2014" name="Int. J. Syst. Evol. Microbiol.">
        <title>Complete genome sequence of Corynebacterium casei LMG S-19264T (=DSM 44701T), isolated from a smear-ripened cheese.</title>
        <authorList>
            <consortium name="US DOE Joint Genome Institute (JGI-PGF)"/>
            <person name="Walter F."/>
            <person name="Albersmeier A."/>
            <person name="Kalinowski J."/>
            <person name="Ruckert C."/>
        </authorList>
    </citation>
    <scope>NUCLEOTIDE SEQUENCE</scope>
    <source>
        <strain evidence="2">KCTC 32501</strain>
    </source>
</reference>